<proteinExistence type="predicted"/>
<keyword evidence="4" id="KW-1185">Reference proteome</keyword>
<evidence type="ECO:0000256" key="2">
    <source>
        <dbReference type="SAM" id="SignalP"/>
    </source>
</evidence>
<protein>
    <recommendedName>
        <fullName evidence="5">Secreted protein</fullName>
    </recommendedName>
</protein>
<keyword evidence="2" id="KW-0732">Signal</keyword>
<evidence type="ECO:0008006" key="5">
    <source>
        <dbReference type="Google" id="ProtNLM"/>
    </source>
</evidence>
<reference evidence="3" key="1">
    <citation type="journal article" date="2023" name="Mol. Phylogenet. Evol.">
        <title>Genome-scale phylogeny and comparative genomics of the fungal order Sordariales.</title>
        <authorList>
            <person name="Hensen N."/>
            <person name="Bonometti L."/>
            <person name="Westerberg I."/>
            <person name="Brannstrom I.O."/>
            <person name="Guillou S."/>
            <person name="Cros-Aarteil S."/>
            <person name="Calhoun S."/>
            <person name="Haridas S."/>
            <person name="Kuo A."/>
            <person name="Mondo S."/>
            <person name="Pangilinan J."/>
            <person name="Riley R."/>
            <person name="LaButti K."/>
            <person name="Andreopoulos B."/>
            <person name="Lipzen A."/>
            <person name="Chen C."/>
            <person name="Yan M."/>
            <person name="Daum C."/>
            <person name="Ng V."/>
            <person name="Clum A."/>
            <person name="Steindorff A."/>
            <person name="Ohm R.A."/>
            <person name="Martin F."/>
            <person name="Silar P."/>
            <person name="Natvig D.O."/>
            <person name="Lalanne C."/>
            <person name="Gautier V."/>
            <person name="Ament-Velasquez S.L."/>
            <person name="Kruys A."/>
            <person name="Hutchinson M.I."/>
            <person name="Powell A.J."/>
            <person name="Barry K."/>
            <person name="Miller A.N."/>
            <person name="Grigoriev I.V."/>
            <person name="Debuchy R."/>
            <person name="Gladieux P."/>
            <person name="Hiltunen Thoren M."/>
            <person name="Johannesson H."/>
        </authorList>
    </citation>
    <scope>NUCLEOTIDE SEQUENCE</scope>
    <source>
        <strain evidence="3">CBS 955.72</strain>
    </source>
</reference>
<accession>A0AAJ0HRJ6</accession>
<comment type="caution">
    <text evidence="3">The sequence shown here is derived from an EMBL/GenBank/DDBJ whole genome shotgun (WGS) entry which is preliminary data.</text>
</comment>
<reference evidence="3" key="2">
    <citation type="submission" date="2023-06" db="EMBL/GenBank/DDBJ databases">
        <authorList>
            <consortium name="Lawrence Berkeley National Laboratory"/>
            <person name="Haridas S."/>
            <person name="Hensen N."/>
            <person name="Bonometti L."/>
            <person name="Westerberg I."/>
            <person name="Brannstrom I.O."/>
            <person name="Guillou S."/>
            <person name="Cros-Aarteil S."/>
            <person name="Calhoun S."/>
            <person name="Kuo A."/>
            <person name="Mondo S."/>
            <person name="Pangilinan J."/>
            <person name="Riley R."/>
            <person name="Labutti K."/>
            <person name="Andreopoulos B."/>
            <person name="Lipzen A."/>
            <person name="Chen C."/>
            <person name="Yanf M."/>
            <person name="Daum C."/>
            <person name="Ng V."/>
            <person name="Clum A."/>
            <person name="Steindorff A."/>
            <person name="Ohm R."/>
            <person name="Martin F."/>
            <person name="Silar P."/>
            <person name="Natvig D."/>
            <person name="Lalanne C."/>
            <person name="Gautier V."/>
            <person name="Ament-Velasquez S.L."/>
            <person name="Kruys A."/>
            <person name="Hutchinson M.I."/>
            <person name="Powell A.J."/>
            <person name="Barry K."/>
            <person name="Miller A.N."/>
            <person name="Grigoriev I.V."/>
            <person name="Debuchy R."/>
            <person name="Gladieux P."/>
            <person name="Thoren M.H."/>
            <person name="Johannesson H."/>
        </authorList>
    </citation>
    <scope>NUCLEOTIDE SEQUENCE</scope>
    <source>
        <strain evidence="3">CBS 955.72</strain>
    </source>
</reference>
<feature type="chain" id="PRO_5042545447" description="Secreted protein" evidence="2">
    <location>
        <begin position="22"/>
        <end position="81"/>
    </location>
</feature>
<dbReference type="AlphaFoldDB" id="A0AAJ0HRJ6"/>
<dbReference type="Proteomes" id="UP001275084">
    <property type="component" value="Unassembled WGS sequence"/>
</dbReference>
<dbReference type="EMBL" id="JAUIQD010000002">
    <property type="protein sequence ID" value="KAK3360149.1"/>
    <property type="molecule type" value="Genomic_DNA"/>
</dbReference>
<feature type="region of interest" description="Disordered" evidence="1">
    <location>
        <begin position="39"/>
        <end position="64"/>
    </location>
</feature>
<gene>
    <name evidence="3" type="ORF">B0T25DRAFT_534879</name>
</gene>
<evidence type="ECO:0000313" key="3">
    <source>
        <dbReference type="EMBL" id="KAK3360149.1"/>
    </source>
</evidence>
<evidence type="ECO:0000256" key="1">
    <source>
        <dbReference type="SAM" id="MobiDB-lite"/>
    </source>
</evidence>
<feature type="signal peptide" evidence="2">
    <location>
        <begin position="1"/>
        <end position="21"/>
    </location>
</feature>
<name>A0AAJ0HRJ6_9PEZI</name>
<sequence length="81" mass="8666">MFCISHLVSRVLCCCCCCCYCCPSTKGCGCHLRANSGRSAQKPEENIGEAQSTSVPSGKVRPANQRPNAIVCRPTLGCAWI</sequence>
<organism evidence="3 4">
    <name type="scientific">Lasiosphaeria hispida</name>
    <dbReference type="NCBI Taxonomy" id="260671"/>
    <lineage>
        <taxon>Eukaryota</taxon>
        <taxon>Fungi</taxon>
        <taxon>Dikarya</taxon>
        <taxon>Ascomycota</taxon>
        <taxon>Pezizomycotina</taxon>
        <taxon>Sordariomycetes</taxon>
        <taxon>Sordariomycetidae</taxon>
        <taxon>Sordariales</taxon>
        <taxon>Lasiosphaeriaceae</taxon>
        <taxon>Lasiosphaeria</taxon>
    </lineage>
</organism>
<evidence type="ECO:0000313" key="4">
    <source>
        <dbReference type="Proteomes" id="UP001275084"/>
    </source>
</evidence>